<keyword evidence="3" id="KW-0732">Signal</keyword>
<sequence>MKTIIALSALATIAIAVPTNWGQNGVEHDSRLNGLLKTVKRERKSAVPESPAELSLNHDAPLSGAEKDIEKTHQGFKKPIIVKKKFGYHIYRDSDEELAQAEPRTNCRRQFRFKLCDESDETAPSNMRTFNTEDIEESDVHHSLKMAKEAVEILQRDLQKIEESTKTIHKSRKEDLDVQLHKNLEQARQTSEQLNQNIDNLESLAMKAAAASKESAADVTNAKLEEDKMAQWKEAMENIQKNVEIVKNIEDAFSSEHTHALTDEEWNAKSKTVESSLSNDESSRKLKDTITSQDKEVEILSDDNKGKHSVSDMETFATENKQVKVGLQSDSLKLENAENWDITENVRHAENDIKILNKDDKLQDVHVDFVRPQEKNVEIHESKILDPSNLKGDEVHLKEEKSVQQLGTDDLSKKTEVLAEKSDTIQQHKSVVAENDGEKLFVKSNEIEKIDDTEKHMHQGEILMRHGELHTGSLVNKPEEKKAETENTEDIAKEAIVNNENSSVVDASSHLLDASPMLKSVDSAETIESLENSRRNTDSIHVNDLKMREALEEDSNDKLTLGKSTIEEKIEDLNNMRAAEEINEVTHVNNHKELTDDKTTMNMFKSSDSSETHTKIHEHIDAKKEAAKKSSHESTVIQKSVDVKNMDQDSSHHLSNKKSEDRKMIAEASNMRFVGESGDQRGNMLAHKSDTDRDIQQRMSEMDFFNNLDSQHTAQLVQDKNLDFHTSSHVNEGISDWERQQQQMHSMHMMRPPFMPWMNGRMRNNIDSQIGNLHDHHLGNIHVDDHHLGDLHQHDHRFNNLHLDHHHHAIPMGRFVNDIQTINPDLLNSPMMRENILEGGSMDLDTSMQPSMKMNMRDALDQNGMPWNYHQTSGKSGFAGSLVGSGLTGSGAVGVFPTGNSGCGIPLLLSCSPSVVSGSLAKQALGFPGHGLRSGDDQRFYMKRDALGSIESTKLKPSSG</sequence>
<proteinExistence type="predicted"/>
<keyword evidence="1" id="KW-0175">Coiled coil</keyword>
<feature type="region of interest" description="Disordered" evidence="2">
    <location>
        <begin position="42"/>
        <end position="61"/>
    </location>
</feature>
<gene>
    <name evidence="4" type="ORF">LNINA_LOCUS4929</name>
</gene>
<dbReference type="EMBL" id="CAVLEF010000006">
    <property type="protein sequence ID" value="CAK1545252.1"/>
    <property type="molecule type" value="Genomic_DNA"/>
</dbReference>
<keyword evidence="5" id="KW-1185">Reference proteome</keyword>
<dbReference type="AlphaFoldDB" id="A0AAV1J9H4"/>
<protein>
    <submittedName>
        <fullName evidence="4">Uncharacterized protein</fullName>
    </submittedName>
</protein>
<evidence type="ECO:0000313" key="5">
    <source>
        <dbReference type="Proteomes" id="UP001497472"/>
    </source>
</evidence>
<evidence type="ECO:0000256" key="2">
    <source>
        <dbReference type="SAM" id="MobiDB-lite"/>
    </source>
</evidence>
<feature type="chain" id="PRO_5043673559" evidence="3">
    <location>
        <begin position="17"/>
        <end position="960"/>
    </location>
</feature>
<evidence type="ECO:0000313" key="4">
    <source>
        <dbReference type="EMBL" id="CAK1545252.1"/>
    </source>
</evidence>
<feature type="coiled-coil region" evidence="1">
    <location>
        <begin position="144"/>
        <end position="249"/>
    </location>
</feature>
<comment type="caution">
    <text evidence="4">The sequence shown here is derived from an EMBL/GenBank/DDBJ whole genome shotgun (WGS) entry which is preliminary data.</text>
</comment>
<dbReference type="Proteomes" id="UP001497472">
    <property type="component" value="Unassembled WGS sequence"/>
</dbReference>
<evidence type="ECO:0000256" key="1">
    <source>
        <dbReference type="SAM" id="Coils"/>
    </source>
</evidence>
<reference evidence="4 5" key="1">
    <citation type="submission" date="2023-11" db="EMBL/GenBank/DDBJ databases">
        <authorList>
            <person name="Okamura Y."/>
        </authorList>
    </citation>
    <scope>NUCLEOTIDE SEQUENCE [LARGE SCALE GENOMIC DNA]</scope>
</reference>
<accession>A0AAV1J9H4</accession>
<feature type="signal peptide" evidence="3">
    <location>
        <begin position="1"/>
        <end position="16"/>
    </location>
</feature>
<evidence type="ECO:0000256" key="3">
    <source>
        <dbReference type="SAM" id="SignalP"/>
    </source>
</evidence>
<name>A0AAV1J9H4_9NEOP</name>
<organism evidence="4 5">
    <name type="scientific">Leptosia nina</name>
    <dbReference type="NCBI Taxonomy" id="320188"/>
    <lineage>
        <taxon>Eukaryota</taxon>
        <taxon>Metazoa</taxon>
        <taxon>Ecdysozoa</taxon>
        <taxon>Arthropoda</taxon>
        <taxon>Hexapoda</taxon>
        <taxon>Insecta</taxon>
        <taxon>Pterygota</taxon>
        <taxon>Neoptera</taxon>
        <taxon>Endopterygota</taxon>
        <taxon>Lepidoptera</taxon>
        <taxon>Glossata</taxon>
        <taxon>Ditrysia</taxon>
        <taxon>Papilionoidea</taxon>
        <taxon>Pieridae</taxon>
        <taxon>Pierinae</taxon>
        <taxon>Leptosia</taxon>
    </lineage>
</organism>